<dbReference type="PANTHER" id="PTHR12613">
    <property type="entry name" value="ERO1-RELATED"/>
    <property type="match status" value="1"/>
</dbReference>
<evidence type="ECO:0000256" key="10">
    <source>
        <dbReference type="ARBA" id="ARBA00022982"/>
    </source>
</evidence>
<feature type="active site" evidence="16">
    <location>
        <position position="367"/>
    </location>
</feature>
<dbReference type="InterPro" id="IPR007266">
    <property type="entry name" value="Ero1"/>
</dbReference>
<dbReference type="GO" id="GO:0005789">
    <property type="term" value="C:endoplasmic reticulum membrane"/>
    <property type="evidence" value="ECO:0007669"/>
    <property type="project" value="UniProtKB-SubCell"/>
</dbReference>
<evidence type="ECO:0000313" key="20">
    <source>
        <dbReference type="Proteomes" id="UP000678499"/>
    </source>
</evidence>
<keyword evidence="10" id="KW-0249">Electron transport</keyword>
<evidence type="ECO:0000256" key="1">
    <source>
        <dbReference type="ARBA" id="ARBA00001974"/>
    </source>
</evidence>
<feature type="disulfide bond" description="Redox-active" evidence="18">
    <location>
        <begin position="364"/>
        <end position="367"/>
    </location>
</feature>
<evidence type="ECO:0000256" key="3">
    <source>
        <dbReference type="ARBA" id="ARBA00008277"/>
    </source>
</evidence>
<evidence type="ECO:0000256" key="4">
    <source>
        <dbReference type="ARBA" id="ARBA00011802"/>
    </source>
</evidence>
<organism evidence="19">
    <name type="scientific">Notodromas monacha</name>
    <dbReference type="NCBI Taxonomy" id="399045"/>
    <lineage>
        <taxon>Eukaryota</taxon>
        <taxon>Metazoa</taxon>
        <taxon>Ecdysozoa</taxon>
        <taxon>Arthropoda</taxon>
        <taxon>Crustacea</taxon>
        <taxon>Oligostraca</taxon>
        <taxon>Ostracoda</taxon>
        <taxon>Podocopa</taxon>
        <taxon>Podocopida</taxon>
        <taxon>Cypridocopina</taxon>
        <taxon>Cypridoidea</taxon>
        <taxon>Cyprididae</taxon>
        <taxon>Notodromas</taxon>
    </lineage>
</organism>
<dbReference type="InterPro" id="IPR037192">
    <property type="entry name" value="ERO1-like_sf"/>
</dbReference>
<feature type="disulfide bond" description="Redox-active" evidence="18">
    <location>
        <begin position="74"/>
        <end position="79"/>
    </location>
</feature>
<comment type="subunit">
    <text evidence="4">May function both as a monomer and a homodimer.</text>
</comment>
<accession>A0A7R9BTK4</accession>
<dbReference type="PIRSF" id="PIRSF017205">
    <property type="entry name" value="ERO1"/>
    <property type="match status" value="1"/>
</dbReference>
<dbReference type="SUPFAM" id="SSF110019">
    <property type="entry name" value="ERO1-like"/>
    <property type="match status" value="1"/>
</dbReference>
<evidence type="ECO:0000256" key="13">
    <source>
        <dbReference type="ARBA" id="ARBA00023157"/>
    </source>
</evidence>
<dbReference type="OrthoDB" id="269384at2759"/>
<keyword evidence="14" id="KW-0325">Glycoprotein</keyword>
<keyword evidence="8" id="KW-0256">Endoplasmic reticulum</keyword>
<evidence type="ECO:0000256" key="2">
    <source>
        <dbReference type="ARBA" id="ARBA00004367"/>
    </source>
</evidence>
<keyword evidence="20" id="KW-1185">Reference proteome</keyword>
<dbReference type="GO" id="GO:0015035">
    <property type="term" value="F:protein-disulfide reductase activity"/>
    <property type="evidence" value="ECO:0007669"/>
    <property type="project" value="InterPro"/>
</dbReference>
<keyword evidence="5" id="KW-0813">Transport</keyword>
<evidence type="ECO:0000256" key="17">
    <source>
        <dbReference type="PIRSR" id="PIRSR017205-2"/>
    </source>
</evidence>
<keyword evidence="15" id="KW-0676">Redox-active center</keyword>
<comment type="similarity">
    <text evidence="3">Belongs to the EROs family.</text>
</comment>
<keyword evidence="7" id="KW-0732">Signal</keyword>
<evidence type="ECO:0000256" key="12">
    <source>
        <dbReference type="ARBA" id="ARBA00023136"/>
    </source>
</evidence>
<evidence type="ECO:0000256" key="7">
    <source>
        <dbReference type="ARBA" id="ARBA00022729"/>
    </source>
</evidence>
<evidence type="ECO:0000256" key="18">
    <source>
        <dbReference type="PIRSR" id="PIRSR017205-3"/>
    </source>
</evidence>
<dbReference type="GO" id="GO:0071949">
    <property type="term" value="F:FAD binding"/>
    <property type="evidence" value="ECO:0007669"/>
    <property type="project" value="InterPro"/>
</dbReference>
<feature type="active site" description="Nucleophile" evidence="16">
    <location>
        <position position="364"/>
    </location>
</feature>
<evidence type="ECO:0000256" key="14">
    <source>
        <dbReference type="ARBA" id="ARBA00023180"/>
    </source>
</evidence>
<evidence type="ECO:0000313" key="19">
    <source>
        <dbReference type="EMBL" id="CAD7279803.1"/>
    </source>
</evidence>
<dbReference type="Pfam" id="PF04137">
    <property type="entry name" value="ERO1"/>
    <property type="match status" value="1"/>
</dbReference>
<feature type="binding site" evidence="17">
    <location>
        <position position="180"/>
    </location>
    <ligand>
        <name>FAD</name>
        <dbReference type="ChEBI" id="CHEBI:57692"/>
    </ligand>
</feature>
<dbReference type="GO" id="GO:0016972">
    <property type="term" value="F:thiol oxidase activity"/>
    <property type="evidence" value="ECO:0007669"/>
    <property type="project" value="InterPro"/>
</dbReference>
<protein>
    <submittedName>
        <fullName evidence="19">Uncharacterized protein</fullName>
    </submittedName>
</protein>
<evidence type="ECO:0000256" key="9">
    <source>
        <dbReference type="ARBA" id="ARBA00022827"/>
    </source>
</evidence>
<dbReference type="PANTHER" id="PTHR12613:SF0">
    <property type="entry name" value="ERO1-LIKE PROTEIN"/>
    <property type="match status" value="1"/>
</dbReference>
<name>A0A7R9BTK4_9CRUS</name>
<evidence type="ECO:0000256" key="16">
    <source>
        <dbReference type="PIRSR" id="PIRSR017205-1"/>
    </source>
</evidence>
<dbReference type="EMBL" id="CAJPEX010001793">
    <property type="protein sequence ID" value="CAG0919955.1"/>
    <property type="molecule type" value="Genomic_DNA"/>
</dbReference>
<dbReference type="Proteomes" id="UP000678499">
    <property type="component" value="Unassembled WGS sequence"/>
</dbReference>
<comment type="cofactor">
    <cofactor evidence="1 17">
        <name>FAD</name>
        <dbReference type="ChEBI" id="CHEBI:57692"/>
    </cofactor>
</comment>
<reference evidence="19" key="1">
    <citation type="submission" date="2020-11" db="EMBL/GenBank/DDBJ databases">
        <authorList>
            <person name="Tran Van P."/>
        </authorList>
    </citation>
    <scope>NUCLEOTIDE SEQUENCE</scope>
</reference>
<evidence type="ECO:0000256" key="11">
    <source>
        <dbReference type="ARBA" id="ARBA00023002"/>
    </source>
</evidence>
<keyword evidence="13 18" id="KW-1015">Disulfide bond</keyword>
<feature type="binding site" evidence="17">
    <location>
        <position position="220"/>
    </location>
    <ligand>
        <name>FAD</name>
        <dbReference type="ChEBI" id="CHEBI:57692"/>
    </ligand>
</feature>
<keyword evidence="12" id="KW-0472">Membrane</keyword>
<evidence type="ECO:0000256" key="8">
    <source>
        <dbReference type="ARBA" id="ARBA00022824"/>
    </source>
</evidence>
<feature type="binding site" evidence="17">
    <location>
        <position position="167"/>
    </location>
    <ligand>
        <name>FAD</name>
        <dbReference type="ChEBI" id="CHEBI:57692"/>
    </ligand>
</feature>
<evidence type="ECO:0000256" key="5">
    <source>
        <dbReference type="ARBA" id="ARBA00022448"/>
    </source>
</evidence>
<keyword evidence="9 17" id="KW-0274">FAD</keyword>
<proteinExistence type="inferred from homology"/>
<feature type="binding site" evidence="17">
    <location>
        <position position="169"/>
    </location>
    <ligand>
        <name>FAD</name>
        <dbReference type="ChEBI" id="CHEBI:57692"/>
    </ligand>
</feature>
<evidence type="ECO:0000256" key="6">
    <source>
        <dbReference type="ARBA" id="ARBA00022630"/>
    </source>
</evidence>
<feature type="binding site" evidence="17">
    <location>
        <position position="217"/>
    </location>
    <ligand>
        <name>FAD</name>
        <dbReference type="ChEBI" id="CHEBI:57692"/>
    </ligand>
</feature>
<dbReference type="AlphaFoldDB" id="A0A7R9BTK4"/>
<evidence type="ECO:0000256" key="15">
    <source>
        <dbReference type="ARBA" id="ARBA00023284"/>
    </source>
</evidence>
<dbReference type="EMBL" id="OA883830">
    <property type="protein sequence ID" value="CAD7279803.1"/>
    <property type="molecule type" value="Genomic_DNA"/>
</dbReference>
<keyword evidence="11" id="KW-0560">Oxidoreductase</keyword>
<comment type="subcellular location">
    <subcellularLocation>
        <location evidence="2">Endoplasmic reticulum membrane</location>
        <topology evidence="2">Peripheral membrane protein</topology>
        <orientation evidence="2">Lumenal side</orientation>
    </subcellularLocation>
</comment>
<keyword evidence="6" id="KW-0285">Flavoprotein</keyword>
<feature type="binding site" evidence="17">
    <location>
        <position position="260"/>
    </location>
    <ligand>
        <name>FAD</name>
        <dbReference type="ChEBI" id="CHEBI:57692"/>
    </ligand>
</feature>
<sequence>MNFSVCRVLKPLCYCFCQLKGGIDDCPCSVDTVDYFNNINVYPRLQTLMHLDFFRYYKVNFLRDCPFWVDDSKCSVRDCHVKSCPVDHVPEGIRSEDKQIFCDIRDSPPSTSNEELGRLDATLSESARQELLQWVAHDDVEALSYCDIGDNMENEAEFVDLLINPERFTGYRGPSAHRIWRSIYEENCFKPDNAVSNPFEALKNMCIEKRAFYRALSGLHTSINVHLCAGFLMTERAKALASLSANKVAWGPNLEEFRKRFDPDMTEGYGPQRLKNLYYLYLLELRALSKAAPYLARQQFYTGNKDEDESVRLSVRDLLRVLRSFPDPFDEKILFNDPTSGTVLREEFRQHFINITRIMDCVGCDKCKLWGKLQIQGLGTALKILFTPDDHFSPSRGHLKFRLRSLL</sequence>
<gene>
    <name evidence="19" type="ORF">NMOB1V02_LOCUS7468</name>
</gene>
<dbReference type="GO" id="GO:0034975">
    <property type="term" value="P:protein folding in endoplasmic reticulum"/>
    <property type="evidence" value="ECO:0007669"/>
    <property type="project" value="InterPro"/>
</dbReference>